<dbReference type="EMBL" id="FNGP01000001">
    <property type="protein sequence ID" value="SDL07534.1"/>
    <property type="molecule type" value="Genomic_DNA"/>
</dbReference>
<keyword evidence="2" id="KW-1185">Reference proteome</keyword>
<evidence type="ECO:0000313" key="2">
    <source>
        <dbReference type="Proteomes" id="UP000199475"/>
    </source>
</evidence>
<dbReference type="Proteomes" id="UP000199475">
    <property type="component" value="Unassembled WGS sequence"/>
</dbReference>
<dbReference type="STRING" id="686624.SAMN04488242_0056"/>
<gene>
    <name evidence="1" type="ORF">SAMN04488242_0056</name>
</gene>
<organism evidence="1 2">
    <name type="scientific">Tessaracoccus oleiagri</name>
    <dbReference type="NCBI Taxonomy" id="686624"/>
    <lineage>
        <taxon>Bacteria</taxon>
        <taxon>Bacillati</taxon>
        <taxon>Actinomycetota</taxon>
        <taxon>Actinomycetes</taxon>
        <taxon>Propionibacteriales</taxon>
        <taxon>Propionibacteriaceae</taxon>
        <taxon>Tessaracoccus</taxon>
    </lineage>
</organism>
<reference evidence="1 2" key="1">
    <citation type="submission" date="2016-10" db="EMBL/GenBank/DDBJ databases">
        <authorList>
            <person name="de Groot N.N."/>
        </authorList>
    </citation>
    <scope>NUCLEOTIDE SEQUENCE [LARGE SCALE GENOMIC DNA]</scope>
    <source>
        <strain evidence="1 2">CGMCC 1.9159</strain>
    </source>
</reference>
<evidence type="ECO:0000313" key="1">
    <source>
        <dbReference type="EMBL" id="SDL07534.1"/>
    </source>
</evidence>
<dbReference type="AlphaFoldDB" id="A0A1G9H403"/>
<proteinExistence type="predicted"/>
<accession>A0A1G9H403</accession>
<sequence>MHPWELRRAEQLARRRSNLERKGFYTSMLKDDLRKQRYAYEIFLVPVGADRSRASEAMFALLNDFNHTGYDRDPTAILFDFVDALLEESANGLDLLLELHSLPDKWLFTEGGG</sequence>
<protein>
    <submittedName>
        <fullName evidence="1">Uncharacterized protein</fullName>
    </submittedName>
</protein>
<name>A0A1G9H403_9ACTN</name>